<proteinExistence type="predicted"/>
<evidence type="ECO:0000313" key="1">
    <source>
        <dbReference type="EMBL" id="EJK64184.1"/>
    </source>
</evidence>
<organism evidence="1 2">
    <name type="scientific">Thalassiosira oceanica</name>
    <name type="common">Marine diatom</name>
    <dbReference type="NCBI Taxonomy" id="159749"/>
    <lineage>
        <taxon>Eukaryota</taxon>
        <taxon>Sar</taxon>
        <taxon>Stramenopiles</taxon>
        <taxon>Ochrophyta</taxon>
        <taxon>Bacillariophyta</taxon>
        <taxon>Coscinodiscophyceae</taxon>
        <taxon>Thalassiosirophycidae</taxon>
        <taxon>Thalassiosirales</taxon>
        <taxon>Thalassiosiraceae</taxon>
        <taxon>Thalassiosira</taxon>
    </lineage>
</organism>
<evidence type="ECO:0000313" key="2">
    <source>
        <dbReference type="Proteomes" id="UP000266841"/>
    </source>
</evidence>
<reference evidence="1 2" key="1">
    <citation type="journal article" date="2012" name="Genome Biol.">
        <title>Genome and low-iron response of an oceanic diatom adapted to chronic iron limitation.</title>
        <authorList>
            <person name="Lommer M."/>
            <person name="Specht M."/>
            <person name="Roy A.S."/>
            <person name="Kraemer L."/>
            <person name="Andreson R."/>
            <person name="Gutowska M.A."/>
            <person name="Wolf J."/>
            <person name="Bergner S.V."/>
            <person name="Schilhabel M.B."/>
            <person name="Klostermeier U.C."/>
            <person name="Beiko R.G."/>
            <person name="Rosenstiel P."/>
            <person name="Hippler M."/>
            <person name="Laroche J."/>
        </authorList>
    </citation>
    <scope>NUCLEOTIDE SEQUENCE [LARGE SCALE GENOMIC DNA]</scope>
    <source>
        <strain evidence="1 2">CCMP1005</strain>
    </source>
</reference>
<sequence>MTRPRKSGSGHMKQLASAHGSFDLDVPSSVVTRFRFPMSIAPLDEPGPASTGYLVHLSMAVDVATARHSAVVLLVGDWSPRSWKEEGNT</sequence>
<keyword evidence="2" id="KW-1185">Reference proteome</keyword>
<accession>K0SGV8</accession>
<protein>
    <submittedName>
        <fullName evidence="1">Uncharacterized protein</fullName>
    </submittedName>
</protein>
<comment type="caution">
    <text evidence="1">The sequence shown here is derived from an EMBL/GenBank/DDBJ whole genome shotgun (WGS) entry which is preliminary data.</text>
</comment>
<dbReference type="Proteomes" id="UP000266841">
    <property type="component" value="Unassembled WGS sequence"/>
</dbReference>
<name>K0SGV8_THAOC</name>
<dbReference type="AlphaFoldDB" id="K0SGV8"/>
<dbReference type="EMBL" id="AGNL01017549">
    <property type="protein sequence ID" value="EJK64184.1"/>
    <property type="molecule type" value="Genomic_DNA"/>
</dbReference>
<gene>
    <name evidence="1" type="ORF">THAOC_15109</name>
</gene>